<dbReference type="AlphaFoldDB" id="A0AAP5ICA9"/>
<dbReference type="Proteomes" id="UP000667802">
    <property type="component" value="Unassembled WGS sequence"/>
</dbReference>
<accession>A0AAP5ICA9</accession>
<evidence type="ECO:0000313" key="2">
    <source>
        <dbReference type="Proteomes" id="UP000667802"/>
    </source>
</evidence>
<evidence type="ECO:0000313" key="1">
    <source>
        <dbReference type="EMBL" id="MDR9897432.1"/>
    </source>
</evidence>
<dbReference type="InterPro" id="IPR014919">
    <property type="entry name" value="XisH"/>
</dbReference>
<reference evidence="2" key="1">
    <citation type="journal article" date="2021" name="Science">
        <title>Hunting the eagle killer: A cyanobacterial neurotoxin causes vacuolar myelinopathy.</title>
        <authorList>
            <person name="Breinlinger S."/>
            <person name="Phillips T.J."/>
            <person name="Haram B.N."/>
            <person name="Mares J."/>
            <person name="Martinez Yerena J.A."/>
            <person name="Hrouzek P."/>
            <person name="Sobotka R."/>
            <person name="Henderson W.M."/>
            <person name="Schmieder P."/>
            <person name="Williams S.M."/>
            <person name="Lauderdale J.D."/>
            <person name="Wilde H.D."/>
            <person name="Gerrin W."/>
            <person name="Kust A."/>
            <person name="Washington J.W."/>
            <person name="Wagner C."/>
            <person name="Geier B."/>
            <person name="Liebeke M."/>
            <person name="Enke H."/>
            <person name="Niedermeyer T.H.J."/>
            <person name="Wilde S.B."/>
        </authorList>
    </citation>
    <scope>NUCLEOTIDE SEQUENCE [LARGE SCALE GENOMIC DNA]</scope>
    <source>
        <strain evidence="2">Thurmond2011</strain>
    </source>
</reference>
<organism evidence="1 2">
    <name type="scientific">Aetokthonos hydrillicola Thurmond2011</name>
    <dbReference type="NCBI Taxonomy" id="2712845"/>
    <lineage>
        <taxon>Bacteria</taxon>
        <taxon>Bacillati</taxon>
        <taxon>Cyanobacteriota</taxon>
        <taxon>Cyanophyceae</taxon>
        <taxon>Nostocales</taxon>
        <taxon>Hapalosiphonaceae</taxon>
        <taxon>Aetokthonos</taxon>
    </lineage>
</organism>
<protein>
    <submittedName>
        <fullName evidence="1">Fatty-acid oxidation protein subunit alpha</fullName>
    </submittedName>
</protein>
<keyword evidence="2" id="KW-1185">Reference proteome</keyword>
<dbReference type="Pfam" id="PF08814">
    <property type="entry name" value="XisH"/>
    <property type="match status" value="1"/>
</dbReference>
<dbReference type="Gene3D" id="3.40.1350.10">
    <property type="match status" value="1"/>
</dbReference>
<sequence length="139" mass="15947">MSARDIYHDVVKTALIKDGWKVTADPLTLKFSTRYKLQIDLAAEALVAAEKDNQFIAVEVKSFLAPSTISEFHAALGQFINYRIALRLKQPERVLYLAVPLFTYEEFFPEEVVRISIEENSVKLLIFDPDLQEVVQWIS</sequence>
<gene>
    <name evidence="1" type="ORF">G7B40_023100</name>
</gene>
<dbReference type="EMBL" id="JAALHA020000012">
    <property type="protein sequence ID" value="MDR9897432.1"/>
    <property type="molecule type" value="Genomic_DNA"/>
</dbReference>
<dbReference type="RefSeq" id="WP_208339164.1">
    <property type="nucleotide sequence ID" value="NZ_CAWQFN010000498.1"/>
</dbReference>
<name>A0AAP5ICA9_9CYAN</name>
<comment type="caution">
    <text evidence="1">The sequence shown here is derived from an EMBL/GenBank/DDBJ whole genome shotgun (WGS) entry which is preliminary data.</text>
</comment>
<dbReference type="InterPro" id="IPR011856">
    <property type="entry name" value="tRNA_endonuc-like_dom_sf"/>
</dbReference>
<dbReference type="GO" id="GO:0003676">
    <property type="term" value="F:nucleic acid binding"/>
    <property type="evidence" value="ECO:0007669"/>
    <property type="project" value="InterPro"/>
</dbReference>
<dbReference type="CDD" id="cd22366">
    <property type="entry name" value="XisH-like"/>
    <property type="match status" value="1"/>
</dbReference>
<proteinExistence type="predicted"/>
<dbReference type="SUPFAM" id="SSF52980">
    <property type="entry name" value="Restriction endonuclease-like"/>
    <property type="match status" value="1"/>
</dbReference>
<dbReference type="InterPro" id="IPR011335">
    <property type="entry name" value="Restrct_endonuc-II-like"/>
</dbReference>